<dbReference type="PROSITE" id="PS00645">
    <property type="entry name" value="COMPLEX1_51K_2"/>
    <property type="match status" value="1"/>
</dbReference>
<dbReference type="PROSITE" id="PS00198">
    <property type="entry name" value="4FE4S_FER_1"/>
    <property type="match status" value="1"/>
</dbReference>
<keyword evidence="5" id="KW-0411">Iron-sulfur</keyword>
<keyword evidence="3" id="KW-0479">Metal-binding</keyword>
<keyword evidence="2" id="KW-0004">4Fe-4S</keyword>
<dbReference type="SMART" id="SM00928">
    <property type="entry name" value="NADH_4Fe-4S"/>
    <property type="match status" value="1"/>
</dbReference>
<dbReference type="PROSITE" id="PS51379">
    <property type="entry name" value="4FE4S_FER_2"/>
    <property type="match status" value="2"/>
</dbReference>
<proteinExistence type="inferred from homology"/>
<dbReference type="RefSeq" id="WP_012446589.1">
    <property type="nucleotide sequence ID" value="NC_010718.1"/>
</dbReference>
<dbReference type="Gene3D" id="3.40.50.11540">
    <property type="entry name" value="NADH-ubiquinone oxidoreductase 51kDa subunit"/>
    <property type="match status" value="1"/>
</dbReference>
<evidence type="ECO:0000256" key="5">
    <source>
        <dbReference type="ARBA" id="ARBA00023014"/>
    </source>
</evidence>
<dbReference type="SUPFAM" id="SSF140490">
    <property type="entry name" value="Nqo1C-terminal domain-like"/>
    <property type="match status" value="1"/>
</dbReference>
<evidence type="ECO:0000256" key="1">
    <source>
        <dbReference type="ARBA" id="ARBA00007523"/>
    </source>
</evidence>
<organism evidence="7 8">
    <name type="scientific">Natranaerobius thermophilus (strain ATCC BAA-1301 / DSM 18059 / JW/NM-WN-LF)</name>
    <dbReference type="NCBI Taxonomy" id="457570"/>
    <lineage>
        <taxon>Bacteria</taxon>
        <taxon>Bacillati</taxon>
        <taxon>Bacillota</taxon>
        <taxon>Clostridia</taxon>
        <taxon>Natranaerobiales</taxon>
        <taxon>Natranaerobiaceae</taxon>
        <taxon>Natranaerobius</taxon>
    </lineage>
</organism>
<dbReference type="Pfam" id="PF01257">
    <property type="entry name" value="2Fe-2S_thioredx"/>
    <property type="match status" value="1"/>
</dbReference>
<dbReference type="InParanoid" id="B2A3S2"/>
<feature type="domain" description="4Fe-4S ferredoxin-type" evidence="6">
    <location>
        <begin position="570"/>
        <end position="597"/>
    </location>
</feature>
<dbReference type="EMBL" id="CP001034">
    <property type="protein sequence ID" value="ACB83698.1"/>
    <property type="molecule type" value="Genomic_DNA"/>
</dbReference>
<dbReference type="GO" id="GO:0016491">
    <property type="term" value="F:oxidoreductase activity"/>
    <property type="evidence" value="ECO:0007669"/>
    <property type="project" value="UniProtKB-KW"/>
</dbReference>
<name>B2A3S2_NATTJ</name>
<accession>B2A3S2</accession>
<dbReference type="HOGENOM" id="CLU_014881_3_2_9"/>
<dbReference type="Gene3D" id="3.40.30.10">
    <property type="entry name" value="Glutaredoxin"/>
    <property type="match status" value="1"/>
</dbReference>
<dbReference type="InterPro" id="IPR019575">
    <property type="entry name" value="Nuop51_4Fe4S-bd"/>
</dbReference>
<feature type="domain" description="4Fe-4S ferredoxin-type" evidence="6">
    <location>
        <begin position="540"/>
        <end position="569"/>
    </location>
</feature>
<evidence type="ECO:0000256" key="4">
    <source>
        <dbReference type="ARBA" id="ARBA00023004"/>
    </source>
</evidence>
<reference evidence="7 8" key="1">
    <citation type="submission" date="2008-04" db="EMBL/GenBank/DDBJ databases">
        <title>Complete sequence of chromosome of Natranaerobius thermophilus JW/NM-WN-LF.</title>
        <authorList>
            <consortium name="US DOE Joint Genome Institute"/>
            <person name="Copeland A."/>
            <person name="Lucas S."/>
            <person name="Lapidus A."/>
            <person name="Glavina del Rio T."/>
            <person name="Dalin E."/>
            <person name="Tice H."/>
            <person name="Bruce D."/>
            <person name="Goodwin L."/>
            <person name="Pitluck S."/>
            <person name="Chertkov O."/>
            <person name="Brettin T."/>
            <person name="Detter J.C."/>
            <person name="Han C."/>
            <person name="Kuske C.R."/>
            <person name="Schmutz J."/>
            <person name="Larimer F."/>
            <person name="Land M."/>
            <person name="Hauser L."/>
            <person name="Kyrpides N."/>
            <person name="Lykidis A."/>
            <person name="Mesbah N.M."/>
            <person name="Wiegel J."/>
        </authorList>
    </citation>
    <scope>NUCLEOTIDE SEQUENCE [LARGE SCALE GENOMIC DNA]</scope>
    <source>
        <strain evidence="8">ATCC BAA-1301 / DSM 18059 / JW/NM-WN-LF</strain>
    </source>
</reference>
<sequence length="597" mass="64866">MEVYRSHVLICGGTGCSSSGCQQVQDKFNEELDKHNLSNEVKLIITGCHGLCELGPIVIVYPEGTSYFTVSAEDVSEIVEEHLLKGRKVERLMYQDEESAEKIPYYNEIGFYKQQERIVLSNCGYINPESIDEYIARGGYQGLARAVTEFDPQGVTEEVINANLRGRGGAGFPAGKKWKFASQEPEPTKYMVCNADEGDPGAFMDRSILEGDPHSVIEGMAIASYAIGAEVGYVYIRAEYPLAVRRLKEAIQQAEELGLLGENILGSGFNFKLKVKEGAGAFVCGESTALTRSIEGRRGMPRPTPPRSTEKGLWGKPTVLNNVETLACVSFILSKGAEEFTKFGTEQSPGTKVFALTGKVNNTGLVEVPMGISIRDIVFDIGGGIQHGNKIKAVQIGGPSGGCLPEDKLDLSVDFDTLDDAGAMMGSGGLVVMDEETCVVDVSKFFLKFTQAESCGKCTPCREGTKRMLEILERITKGQGEPKDIDLLKELGEMIINTSLCGLGKSAPNPVLSTLRYFEDEYREHIEKGRCPAGICADLVKYKIIADNCIGCTACVKVCPVDAISGEKKQAHEIDPDKCIGCGECYEKCKFEAITLG</sequence>
<dbReference type="PROSITE" id="PS51257">
    <property type="entry name" value="PROKAR_LIPOPROTEIN"/>
    <property type="match status" value="1"/>
</dbReference>
<dbReference type="STRING" id="457570.Nther_0099"/>
<dbReference type="InterPro" id="IPR001949">
    <property type="entry name" value="NADH-UbQ_OxRdtase_51kDa_CS"/>
</dbReference>
<dbReference type="Gene3D" id="3.30.70.20">
    <property type="match status" value="1"/>
</dbReference>
<dbReference type="Gene3D" id="3.10.20.600">
    <property type="match status" value="1"/>
</dbReference>
<dbReference type="Pfam" id="PF14697">
    <property type="entry name" value="Fer4_21"/>
    <property type="match status" value="1"/>
</dbReference>
<dbReference type="GO" id="GO:0051539">
    <property type="term" value="F:4 iron, 4 sulfur cluster binding"/>
    <property type="evidence" value="ECO:0007669"/>
    <property type="project" value="UniProtKB-KW"/>
</dbReference>
<dbReference type="SUPFAM" id="SSF54862">
    <property type="entry name" value="4Fe-4S ferredoxins"/>
    <property type="match status" value="1"/>
</dbReference>
<dbReference type="Proteomes" id="UP000001683">
    <property type="component" value="Chromosome"/>
</dbReference>
<dbReference type="SUPFAM" id="SSF52833">
    <property type="entry name" value="Thioredoxin-like"/>
    <property type="match status" value="1"/>
</dbReference>
<comment type="similarity">
    <text evidence="1">Belongs to the complex I 51 kDa subunit family.</text>
</comment>
<dbReference type="InterPro" id="IPR036249">
    <property type="entry name" value="Thioredoxin-like_sf"/>
</dbReference>
<evidence type="ECO:0000259" key="6">
    <source>
        <dbReference type="PROSITE" id="PS51379"/>
    </source>
</evidence>
<dbReference type="EC" id="1.6.99.5" evidence="7"/>
<dbReference type="KEGG" id="nth:Nther_0099"/>
<evidence type="ECO:0000256" key="3">
    <source>
        <dbReference type="ARBA" id="ARBA00022723"/>
    </source>
</evidence>
<dbReference type="OrthoDB" id="9761899at2"/>
<gene>
    <name evidence="7" type="ordered locus">Nther_0099</name>
</gene>
<dbReference type="Gene3D" id="6.10.250.1450">
    <property type="match status" value="1"/>
</dbReference>
<dbReference type="Pfam" id="PF10589">
    <property type="entry name" value="NADH_4Fe-4S"/>
    <property type="match status" value="1"/>
</dbReference>
<keyword evidence="7" id="KW-0560">Oxidoreductase</keyword>
<dbReference type="SUPFAM" id="SSF142984">
    <property type="entry name" value="Nqo1 middle domain-like"/>
    <property type="match status" value="1"/>
</dbReference>
<protein>
    <submittedName>
        <fullName evidence="7">NADH dehydrogenase (Quinone)</fullName>
        <ecNumber evidence="7">1.6.99.5</ecNumber>
    </submittedName>
</protein>
<evidence type="ECO:0000313" key="8">
    <source>
        <dbReference type="Proteomes" id="UP000001683"/>
    </source>
</evidence>
<dbReference type="Gene3D" id="1.20.1440.230">
    <property type="entry name" value="NADH-ubiquinone oxidoreductase 51kDa subunit, iron-sulphur binding domain"/>
    <property type="match status" value="1"/>
</dbReference>
<dbReference type="FunFam" id="1.20.1440.230:FF:000001">
    <property type="entry name" value="Mitochondrial NADH dehydrogenase flavoprotein 1"/>
    <property type="match status" value="1"/>
</dbReference>
<dbReference type="PANTHER" id="PTHR43578">
    <property type="entry name" value="NADH-QUINONE OXIDOREDUCTASE SUBUNIT F"/>
    <property type="match status" value="1"/>
</dbReference>
<dbReference type="AlphaFoldDB" id="B2A3S2"/>
<keyword evidence="4" id="KW-0408">Iron</keyword>
<dbReference type="SUPFAM" id="SSF142019">
    <property type="entry name" value="Nqo1 FMN-binding domain-like"/>
    <property type="match status" value="1"/>
</dbReference>
<dbReference type="CDD" id="cd02980">
    <property type="entry name" value="TRX_Fd_family"/>
    <property type="match status" value="1"/>
</dbReference>
<dbReference type="GO" id="GO:0010181">
    <property type="term" value="F:FMN binding"/>
    <property type="evidence" value="ECO:0007669"/>
    <property type="project" value="InterPro"/>
</dbReference>
<dbReference type="eggNOG" id="COG1894">
    <property type="taxonomic scope" value="Bacteria"/>
</dbReference>
<dbReference type="GO" id="GO:0008137">
    <property type="term" value="F:NADH dehydrogenase (ubiquinone) activity"/>
    <property type="evidence" value="ECO:0007669"/>
    <property type="project" value="InterPro"/>
</dbReference>
<dbReference type="InterPro" id="IPR011538">
    <property type="entry name" value="Nuo51_FMN-bd"/>
</dbReference>
<dbReference type="Pfam" id="PF01512">
    <property type="entry name" value="Complex1_51K"/>
    <property type="match status" value="1"/>
</dbReference>
<evidence type="ECO:0000313" key="7">
    <source>
        <dbReference type="EMBL" id="ACB83698.1"/>
    </source>
</evidence>
<evidence type="ECO:0000256" key="2">
    <source>
        <dbReference type="ARBA" id="ARBA00022485"/>
    </source>
</evidence>
<dbReference type="InterPro" id="IPR037225">
    <property type="entry name" value="Nuo51_FMN-bd_sf"/>
</dbReference>
<dbReference type="InterPro" id="IPR017896">
    <property type="entry name" value="4Fe4S_Fe-S-bd"/>
</dbReference>
<dbReference type="FunFam" id="3.40.50.11540:FF:000001">
    <property type="entry name" value="NADH dehydrogenase [ubiquinone] flavoprotein 1, mitochondrial"/>
    <property type="match status" value="1"/>
</dbReference>
<reference evidence="7 8" key="2">
    <citation type="journal article" date="2011" name="J. Bacteriol.">
        <title>Complete genome sequence of the anaerobic, halophilic alkalithermophile Natranaerobius thermophilus JW/NM-WN-LF.</title>
        <authorList>
            <person name="Zhao B."/>
            <person name="Mesbah N.M."/>
            <person name="Dalin E."/>
            <person name="Goodwin L."/>
            <person name="Nolan M."/>
            <person name="Pitluck S."/>
            <person name="Chertkov O."/>
            <person name="Brettin T.S."/>
            <person name="Han J."/>
            <person name="Larimer F.W."/>
            <person name="Land M.L."/>
            <person name="Hauser L."/>
            <person name="Kyrpides N."/>
            <person name="Wiegel J."/>
        </authorList>
    </citation>
    <scope>NUCLEOTIDE SEQUENCE [LARGE SCALE GENOMIC DNA]</scope>
    <source>
        <strain evidence="8">ATCC BAA-1301 / DSM 18059 / JW/NM-WN-LF</strain>
    </source>
</reference>
<dbReference type="InterPro" id="IPR037207">
    <property type="entry name" value="Nuop51_4Fe4S-bd_sf"/>
</dbReference>
<keyword evidence="8" id="KW-1185">Reference proteome</keyword>
<dbReference type="InterPro" id="IPR017900">
    <property type="entry name" value="4Fe4S_Fe_S_CS"/>
</dbReference>
<dbReference type="PANTHER" id="PTHR43578:SF3">
    <property type="entry name" value="NADH-QUINONE OXIDOREDUCTASE SUBUNIT F"/>
    <property type="match status" value="1"/>
</dbReference>
<dbReference type="GO" id="GO:0046872">
    <property type="term" value="F:metal ion binding"/>
    <property type="evidence" value="ECO:0007669"/>
    <property type="project" value="UniProtKB-KW"/>
</dbReference>